<dbReference type="Gene3D" id="3.40.250.10">
    <property type="entry name" value="Rhodanese-like domain"/>
    <property type="match status" value="1"/>
</dbReference>
<dbReference type="InterPro" id="IPR001763">
    <property type="entry name" value="Rhodanese-like_dom"/>
</dbReference>
<dbReference type="Pfam" id="PF00581">
    <property type="entry name" value="Rhodanese"/>
    <property type="match status" value="1"/>
</dbReference>
<accession>A0A1A7C145</accession>
<dbReference type="PATRIC" id="fig|1747903.4.peg.2282"/>
<dbReference type="OrthoDB" id="9808735at2"/>
<organism evidence="3 4">
    <name type="scientific">Janthinobacterium psychrotolerans</name>
    <dbReference type="NCBI Taxonomy" id="1747903"/>
    <lineage>
        <taxon>Bacteria</taxon>
        <taxon>Pseudomonadati</taxon>
        <taxon>Pseudomonadota</taxon>
        <taxon>Betaproteobacteria</taxon>
        <taxon>Burkholderiales</taxon>
        <taxon>Oxalobacteraceae</taxon>
        <taxon>Janthinobacterium</taxon>
    </lineage>
</organism>
<dbReference type="RefSeq" id="WP_065308451.1">
    <property type="nucleotide sequence ID" value="NZ_LOCQ01000056.1"/>
</dbReference>
<dbReference type="NCBIfam" id="NF008750">
    <property type="entry name" value="PRK11784.1-2"/>
    <property type="match status" value="1"/>
</dbReference>
<dbReference type="InterPro" id="IPR058840">
    <property type="entry name" value="AAA_SelU"/>
</dbReference>
<evidence type="ECO:0000256" key="1">
    <source>
        <dbReference type="ARBA" id="ARBA00023266"/>
    </source>
</evidence>
<dbReference type="NCBIfam" id="TIGR03167">
    <property type="entry name" value="tRNA_sel_U_synt"/>
    <property type="match status" value="1"/>
</dbReference>
<dbReference type="GO" id="GO:0002098">
    <property type="term" value="P:tRNA wobble uridine modification"/>
    <property type="evidence" value="ECO:0007669"/>
    <property type="project" value="InterPro"/>
</dbReference>
<dbReference type="PROSITE" id="PS50206">
    <property type="entry name" value="RHODANESE_3"/>
    <property type="match status" value="1"/>
</dbReference>
<dbReference type="InterPro" id="IPR036873">
    <property type="entry name" value="Rhodanese-like_dom_sf"/>
</dbReference>
<dbReference type="InterPro" id="IPR017582">
    <property type="entry name" value="SelU"/>
</dbReference>
<keyword evidence="4" id="KW-1185">Reference proteome</keyword>
<dbReference type="InterPro" id="IPR001307">
    <property type="entry name" value="Thiosulphate_STrfase_CS"/>
</dbReference>
<dbReference type="SUPFAM" id="SSF52821">
    <property type="entry name" value="Rhodanese/Cell cycle control phosphatase"/>
    <property type="match status" value="1"/>
</dbReference>
<dbReference type="EC" id="2.9.1.-" evidence="3"/>
<proteinExistence type="predicted"/>
<dbReference type="GO" id="GO:0043828">
    <property type="term" value="F:tRNA 2-selenouridine synthase activity"/>
    <property type="evidence" value="ECO:0007669"/>
    <property type="project" value="InterPro"/>
</dbReference>
<feature type="domain" description="Rhodanese" evidence="2">
    <location>
        <begin position="22"/>
        <end position="138"/>
    </location>
</feature>
<reference evidence="3 4" key="1">
    <citation type="submission" date="2016-04" db="EMBL/GenBank/DDBJ databases">
        <title>Draft genome sequence of Janthinobacterium psychrotolerans sp. nov., isolated from freshwater sediments in Denmark.</title>
        <authorList>
            <person name="Gong X."/>
            <person name="Skrivergaard S."/>
            <person name="Korsgaard B.S."/>
            <person name="Schreiber L."/>
            <person name="Marshall I.P."/>
            <person name="Finster K."/>
            <person name="Schramm A."/>
        </authorList>
    </citation>
    <scope>NUCLEOTIDE SEQUENCE [LARGE SCALE GENOMIC DNA]</scope>
    <source>
        <strain evidence="3 4">S3-2</strain>
    </source>
</reference>
<dbReference type="GO" id="GO:0004792">
    <property type="term" value="F:thiosulfate-cyanide sulfurtransferase activity"/>
    <property type="evidence" value="ECO:0007669"/>
    <property type="project" value="InterPro"/>
</dbReference>
<keyword evidence="1" id="KW-0711">Selenium</keyword>
<dbReference type="Pfam" id="PF26341">
    <property type="entry name" value="AAA_SelU"/>
    <property type="match status" value="1"/>
</dbReference>
<sequence>MKYPAVLPFAEILPQLPAFDAIIDVRSPSEFAEDHLPGAINLPVLYDDERIRVGTLYKQTSAFEAKKVGAALIAKNIAQHIDTHFLGHPQSWKPLVYCWRGGNRSGAMAHILARIGWPVVQLDGGYKEYRRHVNAELATLPAAFDFINVLCGPTGSGKSRLLQVLDKQGAQVIDLEQLAAHRGSVLGGLPEADQPSQKAFESGLWQQLRQFDAAKPVFIESESKKVGRLRVPDALMDKMRAADCTAVQLSTSHRVQLLMEDYEHFVGDPEKLNGQLALLTQLHGREKIAHWQQLALAGRMTELVEELLVQHYDPGYLQSIRRNFVRYQQAAPLVLADISDAAFKQAALSLCTIVSNNTNISRN</sequence>
<dbReference type="SMART" id="SM00450">
    <property type="entry name" value="RHOD"/>
    <property type="match status" value="1"/>
</dbReference>
<protein>
    <submittedName>
        <fullName evidence="3">tRNA 2-selenouridine synthase</fullName>
        <ecNumber evidence="3">2.9.1.-</ecNumber>
    </submittedName>
</protein>
<evidence type="ECO:0000313" key="3">
    <source>
        <dbReference type="EMBL" id="OBV38724.1"/>
    </source>
</evidence>
<evidence type="ECO:0000313" key="4">
    <source>
        <dbReference type="Proteomes" id="UP000092713"/>
    </source>
</evidence>
<comment type="caution">
    <text evidence="3">The sequence shown here is derived from an EMBL/GenBank/DDBJ whole genome shotgun (WGS) entry which is preliminary data.</text>
</comment>
<dbReference type="NCBIfam" id="NF008752">
    <property type="entry name" value="PRK11784.1-4"/>
    <property type="match status" value="1"/>
</dbReference>
<dbReference type="PANTHER" id="PTHR30401">
    <property type="entry name" value="TRNA 2-SELENOURIDINE SYNTHASE"/>
    <property type="match status" value="1"/>
</dbReference>
<name>A0A1A7C145_9BURK</name>
<dbReference type="STRING" id="1747903.ASR47_100740"/>
<gene>
    <name evidence="3" type="ORF">ASR47_100740</name>
</gene>
<dbReference type="PANTHER" id="PTHR30401:SF0">
    <property type="entry name" value="TRNA 2-SELENOURIDINE SYNTHASE"/>
    <property type="match status" value="1"/>
</dbReference>
<dbReference type="EMBL" id="LOCQ01000056">
    <property type="protein sequence ID" value="OBV38724.1"/>
    <property type="molecule type" value="Genomic_DNA"/>
</dbReference>
<keyword evidence="3" id="KW-0808">Transferase</keyword>
<dbReference type="AlphaFoldDB" id="A0A1A7C145"/>
<dbReference type="Proteomes" id="UP000092713">
    <property type="component" value="Unassembled WGS sequence"/>
</dbReference>
<evidence type="ECO:0000259" key="2">
    <source>
        <dbReference type="PROSITE" id="PS50206"/>
    </source>
</evidence>
<dbReference type="PROSITE" id="PS00380">
    <property type="entry name" value="RHODANESE_1"/>
    <property type="match status" value="1"/>
</dbReference>